<comment type="caution">
    <text evidence="1">The sequence shown here is derived from an EMBL/GenBank/DDBJ whole genome shotgun (WGS) entry which is preliminary data.</text>
</comment>
<dbReference type="GO" id="GO:0042383">
    <property type="term" value="C:sarcolemma"/>
    <property type="evidence" value="ECO:0007669"/>
    <property type="project" value="TreeGrafter"/>
</dbReference>
<evidence type="ECO:0000313" key="2">
    <source>
        <dbReference type="Proteomes" id="UP000290809"/>
    </source>
</evidence>
<dbReference type="PANTHER" id="PTHR21559:SF21">
    <property type="entry name" value="DYSTROGLYCAN 1"/>
    <property type="match status" value="1"/>
</dbReference>
<name>A0A430QF58_SCHBO</name>
<dbReference type="Gene3D" id="2.60.40.10">
    <property type="entry name" value="Immunoglobulins"/>
    <property type="match status" value="1"/>
</dbReference>
<protein>
    <recommendedName>
        <fullName evidence="3">Dystroglycan</fullName>
    </recommendedName>
</protein>
<sequence length="577" mass="66211">KLSILASAKAHNYIRNSKSNFSQLISIQHIGCGIIPDHILKILTLAEWIVGDLIHNSLDDATQTKQENVKRSLNKRSVVSSREAGYLEEGSGMASFQQFSKMDYRSFLEHSSSDLIHSNIPRVKNYITPIKTTVYQISNVQIPQNTFYDLQDGYTQNLKLTLYASNRENISYIELKSMENLNQAIGEEITRDIKNWVSFDPKNQIIRLKPLPDHVGNHTFIVCATDRDQNRACEPFQIIVKRPSPFRKNFILRIPPGDSPFSWNVQTGEVCVISNLKVSQIITLFFHATNVKLAQSVEIEFRLSAKVPSVQLLVTNTKLRMKFQWPEKLTNYELNTLNKINLTLAETLQNRINPEIIQFRIPQNESDIASFELDWIFLPLGLPNDGEEIFLLSNDSAITNIHSFQMMQNTNLHNVNQPINLYVQSHNIPKLSKLLTDCQLSNLDKAEITLQNNKNLFIPFILESVKLLNLENSACFLAKKITKQLEEQAYSASQRSNEIGTNLSRWSDSHLYMPANVQFMPNVIPNFTVIAGLRFKKSINPNNVTPSKRIQFMELRDAYEMIYIHKKNKVKEGVWIM</sequence>
<dbReference type="AlphaFoldDB" id="A0A430QF58"/>
<dbReference type="GO" id="GO:0007411">
    <property type="term" value="P:axon guidance"/>
    <property type="evidence" value="ECO:0007669"/>
    <property type="project" value="TreeGrafter"/>
</dbReference>
<evidence type="ECO:0008006" key="3">
    <source>
        <dbReference type="Google" id="ProtNLM"/>
    </source>
</evidence>
<dbReference type="InterPro" id="IPR015919">
    <property type="entry name" value="Cadherin-like_sf"/>
</dbReference>
<reference evidence="1 2" key="1">
    <citation type="journal article" date="2019" name="PLoS Pathog.">
        <title>Genome sequence of the bovine parasite Schistosoma bovis Tanzania.</title>
        <authorList>
            <person name="Oey H."/>
            <person name="Zakrzewski M."/>
            <person name="Gobert G."/>
            <person name="Gravermann K."/>
            <person name="Stoye J."/>
            <person name="Jones M."/>
            <person name="Mcmanus D."/>
            <person name="Krause L."/>
        </authorList>
    </citation>
    <scope>NUCLEOTIDE SEQUENCE [LARGE SCALE GENOMIC DNA]</scope>
    <source>
        <strain evidence="1 2">TAN1997</strain>
    </source>
</reference>
<gene>
    <name evidence="1" type="ORF">DC041_0003721</name>
</gene>
<feature type="non-terminal residue" evidence="1">
    <location>
        <position position="1"/>
    </location>
</feature>
<dbReference type="PANTHER" id="PTHR21559">
    <property type="entry name" value="DYSTROGLYCAN-RELATED"/>
    <property type="match status" value="1"/>
</dbReference>
<dbReference type="STRING" id="6184.A0A430QF58"/>
<dbReference type="SUPFAM" id="SSF49313">
    <property type="entry name" value="Cadherin-like"/>
    <property type="match status" value="1"/>
</dbReference>
<dbReference type="EMBL" id="QMKO01001817">
    <property type="protein sequence ID" value="RTG86352.1"/>
    <property type="molecule type" value="Genomic_DNA"/>
</dbReference>
<dbReference type="GO" id="GO:0005509">
    <property type="term" value="F:calcium ion binding"/>
    <property type="evidence" value="ECO:0007669"/>
    <property type="project" value="InterPro"/>
</dbReference>
<dbReference type="GO" id="GO:0002009">
    <property type="term" value="P:morphogenesis of an epithelium"/>
    <property type="evidence" value="ECO:0007669"/>
    <property type="project" value="TreeGrafter"/>
</dbReference>
<proteinExistence type="predicted"/>
<dbReference type="InterPro" id="IPR013783">
    <property type="entry name" value="Ig-like_fold"/>
</dbReference>
<organism evidence="1 2">
    <name type="scientific">Schistosoma bovis</name>
    <name type="common">Blood fluke</name>
    <dbReference type="NCBI Taxonomy" id="6184"/>
    <lineage>
        <taxon>Eukaryota</taxon>
        <taxon>Metazoa</taxon>
        <taxon>Spiralia</taxon>
        <taxon>Lophotrochozoa</taxon>
        <taxon>Platyhelminthes</taxon>
        <taxon>Trematoda</taxon>
        <taxon>Digenea</taxon>
        <taxon>Strigeidida</taxon>
        <taxon>Schistosomatoidea</taxon>
        <taxon>Schistosomatidae</taxon>
        <taxon>Schistosoma</taxon>
    </lineage>
</organism>
<dbReference type="GO" id="GO:0043236">
    <property type="term" value="F:laminin binding"/>
    <property type="evidence" value="ECO:0007669"/>
    <property type="project" value="TreeGrafter"/>
</dbReference>
<evidence type="ECO:0000313" key="1">
    <source>
        <dbReference type="EMBL" id="RTG86352.1"/>
    </source>
</evidence>
<dbReference type="GO" id="GO:0016011">
    <property type="term" value="C:dystroglycan complex"/>
    <property type="evidence" value="ECO:0007669"/>
    <property type="project" value="TreeGrafter"/>
</dbReference>
<accession>A0A430QF58</accession>
<keyword evidence="2" id="KW-1185">Reference proteome</keyword>
<dbReference type="GO" id="GO:0021675">
    <property type="term" value="P:nerve development"/>
    <property type="evidence" value="ECO:0007669"/>
    <property type="project" value="TreeGrafter"/>
</dbReference>
<dbReference type="Proteomes" id="UP000290809">
    <property type="component" value="Unassembled WGS sequence"/>
</dbReference>